<comment type="caution">
    <text evidence="2">The sequence shown here is derived from an EMBL/GenBank/DDBJ whole genome shotgun (WGS) entry which is preliminary data.</text>
</comment>
<keyword evidence="3" id="KW-1185">Reference proteome</keyword>
<gene>
    <name evidence="2" type="ORF">PIB30_046283</name>
</gene>
<evidence type="ECO:0000259" key="1">
    <source>
        <dbReference type="Pfam" id="PF01397"/>
    </source>
</evidence>
<dbReference type="PANTHER" id="PTHR31225">
    <property type="entry name" value="OS04G0344100 PROTEIN-RELATED"/>
    <property type="match status" value="1"/>
</dbReference>
<dbReference type="Proteomes" id="UP001341840">
    <property type="component" value="Unassembled WGS sequence"/>
</dbReference>
<dbReference type="EMBL" id="JASCZI010000288">
    <property type="protein sequence ID" value="MED6110805.1"/>
    <property type="molecule type" value="Genomic_DNA"/>
</dbReference>
<protein>
    <recommendedName>
        <fullName evidence="1">Terpene synthase N-terminal domain-containing protein</fullName>
    </recommendedName>
</protein>
<evidence type="ECO:0000313" key="2">
    <source>
        <dbReference type="EMBL" id="MED6110805.1"/>
    </source>
</evidence>
<organism evidence="2 3">
    <name type="scientific">Stylosanthes scabra</name>
    <dbReference type="NCBI Taxonomy" id="79078"/>
    <lineage>
        <taxon>Eukaryota</taxon>
        <taxon>Viridiplantae</taxon>
        <taxon>Streptophyta</taxon>
        <taxon>Embryophyta</taxon>
        <taxon>Tracheophyta</taxon>
        <taxon>Spermatophyta</taxon>
        <taxon>Magnoliopsida</taxon>
        <taxon>eudicotyledons</taxon>
        <taxon>Gunneridae</taxon>
        <taxon>Pentapetalae</taxon>
        <taxon>rosids</taxon>
        <taxon>fabids</taxon>
        <taxon>Fabales</taxon>
        <taxon>Fabaceae</taxon>
        <taxon>Papilionoideae</taxon>
        <taxon>50 kb inversion clade</taxon>
        <taxon>dalbergioids sensu lato</taxon>
        <taxon>Dalbergieae</taxon>
        <taxon>Pterocarpus clade</taxon>
        <taxon>Stylosanthes</taxon>
    </lineage>
</organism>
<sequence length="101" mass="11702">MDTLYAKEIVLVKEAKQVMKKLISEDPMESLCMVDFIQRLGIDHHFQDHIEAALEKQHFIVSRDPIHFVQTHQLYKVALTFRLPRQGAYCVNAGPYKQSSS</sequence>
<evidence type="ECO:0000313" key="3">
    <source>
        <dbReference type="Proteomes" id="UP001341840"/>
    </source>
</evidence>
<dbReference type="InterPro" id="IPR001906">
    <property type="entry name" value="Terpene_synth_N"/>
</dbReference>
<dbReference type="Pfam" id="PF01397">
    <property type="entry name" value="Terpene_synth"/>
    <property type="match status" value="1"/>
</dbReference>
<proteinExistence type="predicted"/>
<feature type="domain" description="Terpene synthase N-terminal" evidence="1">
    <location>
        <begin position="12"/>
        <end position="93"/>
    </location>
</feature>
<dbReference type="InterPro" id="IPR008930">
    <property type="entry name" value="Terpenoid_cyclase/PrenylTrfase"/>
</dbReference>
<dbReference type="InterPro" id="IPR036965">
    <property type="entry name" value="Terpene_synth_N_sf"/>
</dbReference>
<reference evidence="2 3" key="1">
    <citation type="journal article" date="2023" name="Plants (Basel)">
        <title>Bridging the Gap: Combining Genomics and Transcriptomics Approaches to Understand Stylosanthes scabra, an Orphan Legume from the Brazilian Caatinga.</title>
        <authorList>
            <person name="Ferreira-Neto J.R.C."/>
            <person name="da Silva M.D."/>
            <person name="Binneck E."/>
            <person name="de Melo N.F."/>
            <person name="da Silva R.H."/>
            <person name="de Melo A.L.T.M."/>
            <person name="Pandolfi V."/>
            <person name="Bustamante F.O."/>
            <person name="Brasileiro-Vidal A.C."/>
            <person name="Benko-Iseppon A.M."/>
        </authorList>
    </citation>
    <scope>NUCLEOTIDE SEQUENCE [LARGE SCALE GENOMIC DNA]</scope>
    <source>
        <tissue evidence="2">Leaves</tissue>
    </source>
</reference>
<dbReference type="Gene3D" id="1.50.10.130">
    <property type="entry name" value="Terpene synthase, N-terminal domain"/>
    <property type="match status" value="1"/>
</dbReference>
<dbReference type="PANTHER" id="PTHR31225:SF73">
    <property type="entry name" value="NERYL DIPHOSPHATE DIPHOSPHATASE, CHLOROPLASTIC"/>
    <property type="match status" value="1"/>
</dbReference>
<dbReference type="InterPro" id="IPR050148">
    <property type="entry name" value="Terpene_synthase-like"/>
</dbReference>
<accession>A0ABU6QGN8</accession>
<name>A0ABU6QGN8_9FABA</name>
<dbReference type="SUPFAM" id="SSF48239">
    <property type="entry name" value="Terpenoid cyclases/Protein prenyltransferases"/>
    <property type="match status" value="1"/>
</dbReference>